<organism evidence="1 2">
    <name type="scientific">Fusarium decemcellulare</name>
    <dbReference type="NCBI Taxonomy" id="57161"/>
    <lineage>
        <taxon>Eukaryota</taxon>
        <taxon>Fungi</taxon>
        <taxon>Dikarya</taxon>
        <taxon>Ascomycota</taxon>
        <taxon>Pezizomycotina</taxon>
        <taxon>Sordariomycetes</taxon>
        <taxon>Hypocreomycetidae</taxon>
        <taxon>Hypocreales</taxon>
        <taxon>Nectriaceae</taxon>
        <taxon>Fusarium</taxon>
        <taxon>Fusarium decemcellulare species complex</taxon>
    </lineage>
</organism>
<evidence type="ECO:0000313" key="1">
    <source>
        <dbReference type="EMBL" id="KAJ3532862.1"/>
    </source>
</evidence>
<accession>A0ACC1S604</accession>
<protein>
    <submittedName>
        <fullName evidence="1">Uncharacterized protein</fullName>
    </submittedName>
</protein>
<name>A0ACC1S604_9HYPO</name>
<dbReference type="Proteomes" id="UP001148629">
    <property type="component" value="Unassembled WGS sequence"/>
</dbReference>
<dbReference type="EMBL" id="JANRMS010000920">
    <property type="protein sequence ID" value="KAJ3532862.1"/>
    <property type="molecule type" value="Genomic_DNA"/>
</dbReference>
<keyword evidence="2" id="KW-1185">Reference proteome</keyword>
<evidence type="ECO:0000313" key="2">
    <source>
        <dbReference type="Proteomes" id="UP001148629"/>
    </source>
</evidence>
<gene>
    <name evidence="1" type="ORF">NM208_g8251</name>
</gene>
<reference evidence="1" key="1">
    <citation type="submission" date="2022-08" db="EMBL/GenBank/DDBJ databases">
        <title>Genome Sequence of Fusarium decemcellulare.</title>
        <authorList>
            <person name="Buettner E."/>
        </authorList>
    </citation>
    <scope>NUCLEOTIDE SEQUENCE</scope>
    <source>
        <strain evidence="1">Babe19</strain>
    </source>
</reference>
<comment type="caution">
    <text evidence="1">The sequence shown here is derived from an EMBL/GenBank/DDBJ whole genome shotgun (WGS) entry which is preliminary data.</text>
</comment>
<proteinExistence type="predicted"/>
<sequence length="383" mass="42094">MSKLLLRDFNSPNPQRYEDGFMYSTPVAIDPTTAARSGAGIYINQVIDAGHPLTVSFLSLATRVLTKRLNRNNNPLAYGVEYMVGEGLYSADGRYDPGQTGKIREVHAKHEVIVSGGAFNTPQILMLSGIGPREELERWNIPVVVDLPAVGSNLHDNYEVPVQMRAEEDWFVPTESPCTGTYNDQDPCFVEWRDNASGPYASRDASYGAVWRSSQSWDNDSDLMFLSNPGLSGLAGFYPGYSTGEWAGNDPSGWLHAVVKMQTSNGAGTVRLNSSDPRIRPNINFNYFAESAERDLDAIVEGIELLKRAFDGTGIPHHASSTCSMGPDDDDTSCVDSRFRVRGVDNLRVVDASVFPRSPGGMLNGPTWTISRKAFETLLEDNH</sequence>